<gene>
    <name evidence="2" type="ordered locus">Acav_1637</name>
</gene>
<dbReference type="AlphaFoldDB" id="F0Q4Q3"/>
<accession>F0Q4Q3</accession>
<evidence type="ECO:0000313" key="3">
    <source>
        <dbReference type="Proteomes" id="UP000002482"/>
    </source>
</evidence>
<dbReference type="EMBL" id="CP002521">
    <property type="protein sequence ID" value="ADX45557.1"/>
    <property type="molecule type" value="Genomic_DNA"/>
</dbReference>
<evidence type="ECO:0000313" key="2">
    <source>
        <dbReference type="EMBL" id="ADX45557.1"/>
    </source>
</evidence>
<feature type="compositionally biased region" description="Low complexity" evidence="1">
    <location>
        <begin position="13"/>
        <end position="28"/>
    </location>
</feature>
<name>F0Q4Q3_PARA1</name>
<dbReference type="KEGG" id="aaa:Acav_1637"/>
<feature type="compositionally biased region" description="Polar residues" evidence="1">
    <location>
        <begin position="1"/>
        <end position="12"/>
    </location>
</feature>
<keyword evidence="3" id="KW-1185">Reference proteome</keyword>
<sequence length="67" mass="7256">MTAATYNRQPTNRAAASTRGGAAAGSSRAKPEMPEKTRRTFAFISDPANAHLFTKESARKAFSRVKI</sequence>
<dbReference type="RefSeq" id="WP_013594077.1">
    <property type="nucleotide sequence ID" value="NC_015138.1"/>
</dbReference>
<dbReference type="Proteomes" id="UP000002482">
    <property type="component" value="Chromosome"/>
</dbReference>
<proteinExistence type="predicted"/>
<protein>
    <submittedName>
        <fullName evidence="2">Uncharacterized protein</fullName>
    </submittedName>
</protein>
<dbReference type="OrthoDB" id="9988250at2"/>
<feature type="region of interest" description="Disordered" evidence="1">
    <location>
        <begin position="1"/>
        <end position="37"/>
    </location>
</feature>
<organism evidence="2 3">
    <name type="scientific">Paracidovorax avenae (strain ATCC 19860 / DSM 7227 / CCUG 15838 / JCM 20985 / LMG 2117 / NCPPB 1011)</name>
    <name type="common">Acidovorax avenae</name>
    <dbReference type="NCBI Taxonomy" id="643561"/>
    <lineage>
        <taxon>Bacteria</taxon>
        <taxon>Pseudomonadati</taxon>
        <taxon>Pseudomonadota</taxon>
        <taxon>Betaproteobacteria</taxon>
        <taxon>Burkholderiales</taxon>
        <taxon>Comamonadaceae</taxon>
        <taxon>Paracidovorax</taxon>
    </lineage>
</organism>
<dbReference type="GeneID" id="43402227"/>
<reference evidence="2" key="1">
    <citation type="submission" date="2011-02" db="EMBL/GenBank/DDBJ databases">
        <title>Complete sequence of Acidovorax avenae subsp. avenae ATCC 19860.</title>
        <authorList>
            <consortium name="US DOE Joint Genome Institute"/>
            <person name="Lucas S."/>
            <person name="Copeland A."/>
            <person name="Lapidus A."/>
            <person name="Cheng J.-F."/>
            <person name="Goodwin L."/>
            <person name="Pitluck S."/>
            <person name="Chertkov O."/>
            <person name="Held B."/>
            <person name="Detter J.C."/>
            <person name="Han C."/>
            <person name="Tapia R."/>
            <person name="Land M."/>
            <person name="Hauser L."/>
            <person name="Kyrpides N."/>
            <person name="Ivanova N."/>
            <person name="Ovchinnikova G."/>
            <person name="Pagani I."/>
            <person name="Gordon S."/>
            <person name="Woyke T."/>
        </authorList>
    </citation>
    <scope>NUCLEOTIDE SEQUENCE</scope>
    <source>
        <strain evidence="2">ATCC 19860</strain>
    </source>
</reference>
<evidence type="ECO:0000256" key="1">
    <source>
        <dbReference type="SAM" id="MobiDB-lite"/>
    </source>
</evidence>
<dbReference type="HOGENOM" id="CLU_2802532_0_0_4"/>